<keyword evidence="2" id="KW-0732">Signal</keyword>
<evidence type="ECO:0000313" key="4">
    <source>
        <dbReference type="Proteomes" id="UP000799438"/>
    </source>
</evidence>
<dbReference type="PANTHER" id="PTHR35567">
    <property type="entry name" value="MALATE DEHYDROGENASE (AFU_ORTHOLOGUE AFUA_2G13800)"/>
    <property type="match status" value="1"/>
</dbReference>
<evidence type="ECO:0000256" key="1">
    <source>
        <dbReference type="SAM" id="MobiDB-lite"/>
    </source>
</evidence>
<dbReference type="AlphaFoldDB" id="A0A6A6B581"/>
<keyword evidence="4" id="KW-1185">Reference proteome</keyword>
<evidence type="ECO:0000313" key="3">
    <source>
        <dbReference type="EMBL" id="KAF2138573.1"/>
    </source>
</evidence>
<evidence type="ECO:0008006" key="5">
    <source>
        <dbReference type="Google" id="ProtNLM"/>
    </source>
</evidence>
<gene>
    <name evidence="3" type="ORF">K452DRAFT_301105</name>
</gene>
<protein>
    <recommendedName>
        <fullName evidence="5">Malate dehydrogenase</fullName>
    </recommendedName>
</protein>
<sequence>MAPRKQHSLLSILAIFLLTTLATPFPFIPPPARRSTTPTLPSSTLPQPATGLKLKYIALGIGTQNYTCASSADNTKRTTSTPSSAGALATLYDITPLLLTPYGTSLAPALAPLALALFGLDHLAPASSPDAVWQRLIAQLLLPTDMQPSRLGTHYFGAYGGAGGTSPMWALDGAGAGGEGDGVLFVGVKEGSATAPVGACKGLGGEGAVDWLFLGEAEAEKASDASQSKGEQKTQKRAQAQTSDGGIRAVYRVETAGGMQPASCEGVEDGAFEVAYAAQYWFYGVDEEGEKTC</sequence>
<feature type="region of interest" description="Disordered" evidence="1">
    <location>
        <begin position="222"/>
        <end position="243"/>
    </location>
</feature>
<dbReference type="Proteomes" id="UP000799438">
    <property type="component" value="Unassembled WGS sequence"/>
</dbReference>
<feature type="chain" id="PRO_5025686944" description="Malate dehydrogenase" evidence="2">
    <location>
        <begin position="23"/>
        <end position="293"/>
    </location>
</feature>
<dbReference type="GeneID" id="54299900"/>
<dbReference type="EMBL" id="ML995496">
    <property type="protein sequence ID" value="KAF2138573.1"/>
    <property type="molecule type" value="Genomic_DNA"/>
</dbReference>
<feature type="signal peptide" evidence="2">
    <location>
        <begin position="1"/>
        <end position="22"/>
    </location>
</feature>
<dbReference type="RefSeq" id="XP_033394286.1">
    <property type="nucleotide sequence ID" value="XM_033542403.1"/>
</dbReference>
<dbReference type="PANTHER" id="PTHR35567:SF1">
    <property type="entry name" value="CONSERVED FUNGAL PROTEIN (AFU_ORTHOLOGUE AFUA_1G14230)"/>
    <property type="match status" value="1"/>
</dbReference>
<dbReference type="Pfam" id="PF11937">
    <property type="entry name" value="DUF3455"/>
    <property type="match status" value="1"/>
</dbReference>
<proteinExistence type="predicted"/>
<name>A0A6A6B581_9PEZI</name>
<accession>A0A6A6B581</accession>
<organism evidence="3 4">
    <name type="scientific">Aplosporella prunicola CBS 121167</name>
    <dbReference type="NCBI Taxonomy" id="1176127"/>
    <lineage>
        <taxon>Eukaryota</taxon>
        <taxon>Fungi</taxon>
        <taxon>Dikarya</taxon>
        <taxon>Ascomycota</taxon>
        <taxon>Pezizomycotina</taxon>
        <taxon>Dothideomycetes</taxon>
        <taxon>Dothideomycetes incertae sedis</taxon>
        <taxon>Botryosphaeriales</taxon>
        <taxon>Aplosporellaceae</taxon>
        <taxon>Aplosporella</taxon>
    </lineage>
</organism>
<reference evidence="3" key="1">
    <citation type="journal article" date="2020" name="Stud. Mycol.">
        <title>101 Dothideomycetes genomes: a test case for predicting lifestyles and emergence of pathogens.</title>
        <authorList>
            <person name="Haridas S."/>
            <person name="Albert R."/>
            <person name="Binder M."/>
            <person name="Bloem J."/>
            <person name="Labutti K."/>
            <person name="Salamov A."/>
            <person name="Andreopoulos B."/>
            <person name="Baker S."/>
            <person name="Barry K."/>
            <person name="Bills G."/>
            <person name="Bluhm B."/>
            <person name="Cannon C."/>
            <person name="Castanera R."/>
            <person name="Culley D."/>
            <person name="Daum C."/>
            <person name="Ezra D."/>
            <person name="Gonzalez J."/>
            <person name="Henrissat B."/>
            <person name="Kuo A."/>
            <person name="Liang C."/>
            <person name="Lipzen A."/>
            <person name="Lutzoni F."/>
            <person name="Magnuson J."/>
            <person name="Mondo S."/>
            <person name="Nolan M."/>
            <person name="Ohm R."/>
            <person name="Pangilinan J."/>
            <person name="Park H.-J."/>
            <person name="Ramirez L."/>
            <person name="Alfaro M."/>
            <person name="Sun H."/>
            <person name="Tritt A."/>
            <person name="Yoshinaga Y."/>
            <person name="Zwiers L.-H."/>
            <person name="Turgeon B."/>
            <person name="Goodwin S."/>
            <person name="Spatafora J."/>
            <person name="Crous P."/>
            <person name="Grigoriev I."/>
        </authorList>
    </citation>
    <scope>NUCLEOTIDE SEQUENCE</scope>
    <source>
        <strain evidence="3">CBS 121167</strain>
    </source>
</reference>
<dbReference type="OrthoDB" id="1859733at2759"/>
<evidence type="ECO:0000256" key="2">
    <source>
        <dbReference type="SAM" id="SignalP"/>
    </source>
</evidence>
<dbReference type="InterPro" id="IPR021851">
    <property type="entry name" value="DUF3455"/>
</dbReference>